<proteinExistence type="predicted"/>
<sequence length="127" mass="15090">MSDAQFYFEEFTKIHEKVVTRFEQLNAAQSELDKALAREYHELERRDDDYSTADGYEMSKRIKTILNRRRIVKDELVRLQPMYCLLQKNYGQVVEDYRKRSEKGDQLKQSLNATMSIEEVMADGIKL</sequence>
<dbReference type="RefSeq" id="WP_204708408.1">
    <property type="nucleotide sequence ID" value="NZ_JBHSZV010000062.1"/>
</dbReference>
<gene>
    <name evidence="1" type="ORF">ACFQIC_19400</name>
</gene>
<dbReference type="Proteomes" id="UP001596410">
    <property type="component" value="Unassembled WGS sequence"/>
</dbReference>
<accession>A0ABW2ERT1</accession>
<reference evidence="2" key="1">
    <citation type="journal article" date="2019" name="Int. J. Syst. Evol. Microbiol.">
        <title>The Global Catalogue of Microorganisms (GCM) 10K type strain sequencing project: providing services to taxonomists for standard genome sequencing and annotation.</title>
        <authorList>
            <consortium name="The Broad Institute Genomics Platform"/>
            <consortium name="The Broad Institute Genome Sequencing Center for Infectious Disease"/>
            <person name="Wu L."/>
            <person name="Ma J."/>
        </authorList>
    </citation>
    <scope>NUCLEOTIDE SEQUENCE [LARGE SCALE GENOMIC DNA]</scope>
    <source>
        <strain evidence="2">CGMCC 4.1621</strain>
    </source>
</reference>
<evidence type="ECO:0000313" key="1">
    <source>
        <dbReference type="EMBL" id="MFC7063967.1"/>
    </source>
</evidence>
<dbReference type="EMBL" id="JBHSZV010000062">
    <property type="protein sequence ID" value="MFC7063967.1"/>
    <property type="molecule type" value="Genomic_DNA"/>
</dbReference>
<organism evidence="1 2">
    <name type="scientific">Halobacillus seohaensis</name>
    <dbReference type="NCBI Taxonomy" id="447421"/>
    <lineage>
        <taxon>Bacteria</taxon>
        <taxon>Bacillati</taxon>
        <taxon>Bacillota</taxon>
        <taxon>Bacilli</taxon>
        <taxon>Bacillales</taxon>
        <taxon>Bacillaceae</taxon>
        <taxon>Halobacillus</taxon>
    </lineage>
</organism>
<comment type="caution">
    <text evidence="1">The sequence shown here is derived from an EMBL/GenBank/DDBJ whole genome shotgun (WGS) entry which is preliminary data.</text>
</comment>
<name>A0ABW2ERT1_9BACI</name>
<keyword evidence="2" id="KW-1185">Reference proteome</keyword>
<evidence type="ECO:0000313" key="2">
    <source>
        <dbReference type="Proteomes" id="UP001596410"/>
    </source>
</evidence>
<protein>
    <submittedName>
        <fullName evidence="1">Uncharacterized protein</fullName>
    </submittedName>
</protein>